<dbReference type="SMART" id="SM00065">
    <property type="entry name" value="GAF"/>
    <property type="match status" value="1"/>
</dbReference>
<dbReference type="PROSITE" id="PS50109">
    <property type="entry name" value="HIS_KIN"/>
    <property type="match status" value="1"/>
</dbReference>
<proteinExistence type="predicted"/>
<keyword evidence="1 4" id="KW-0597">Phosphoprotein</keyword>
<gene>
    <name evidence="8" type="ORF">AUEXF2481DRAFT_415026</name>
</gene>
<dbReference type="RefSeq" id="XP_013341249.1">
    <property type="nucleotide sequence ID" value="XM_013485795.1"/>
</dbReference>
<feature type="compositionally biased region" description="Polar residues" evidence="5">
    <location>
        <begin position="1013"/>
        <end position="1023"/>
    </location>
</feature>
<dbReference type="InterPro" id="IPR050956">
    <property type="entry name" value="2C_system_His_kinase"/>
</dbReference>
<sequence length="1223" mass="133535">MASACGKTSILLQPALDDDVLREREAHKYYQPLQDLVQASIPASPPTGPCSSPDRALTAFAQLASFRLGVRRAFISLIDRKHQYILAEATKTLSLEKNTADDEKDNLWVGATAFERRATPCEYAAGLLVAPDLLVSEDKGDVVVFPDLSQHVLFKDHALVTEVPHGRFYAGVPIISPNGHNIGVFCILDDQPRQEGLTATEVEFMKDLSSTIMAHLEMVRATAELGRSKSMVQGLGQLVHGKPNLKDWWNSLHQEKADRPRSGVRTARSAFRSSKPSSSHLQTKFTSIDSPEVSAAASPSVREFVGAHVPETRHSDISAQEAQQSSEETDVGNQLQEDSIAPGIKNTFKRAADIIRRSVDVDGAIFLDASIGSFAGLVDGNRQHQGSATQSSTGTSSYSIRTTDSLMNGTDEKRCNVLGSSLVAFSKRRSSHVASLASPLPVSERFLQQLLAKYPKGKIWSYDEEDSSSHEGPLDSPRTADSVNRRGERWRERRMIQQIFPGARSLALVGMWDPHRSRWFAGSILWTCSPTRILSTDSELNYMIAFGQSVMSEIARIDVKMADRAKATFISSISHELRTPLHGIMGSTECLQGTPLDAFQSSLINTVETCGKTLLDTFDNLLSYSKINNLTNSSNYRRPSVTSTRSQLHRNGTDSIQSPVDLGILAEEVIHTAFAGNEFVRVTPLGGGIAARGVPTARPVKGLEAITVLLDYDTTKDWTFTTQAGGWIRIILNLVGNSLKYTERGHVAVRLESRLLPSPTSEDDIEVTLTVSDTGKGMSEDFLSENVFSPFVQEDPLSPGTGLGLSIVKQIITNMGGEISVASKQGQGTQIAVTVSMTRAEIVAESDAPTAIATVTSLLQDKHLNMIIPEGEHDETGFSDLCSNWFGASVRCTSEPEEADLYIVMKRHTTALVNQLAFKPATASPIGARPVIVLCRNLFSAHSLQSSKSMAVISPRLDYMSQPLAPNKVAKTLLQCLEHPTCSTPDSTTTPTQAPSRTTSISSRRPRARRAESNISQNSTGSNPEVVLFTPMEEKTQEMLMSKVRQSVEANRQADIIDAQKQALVPNVTGTSSAAGVSVLLVDDNSINLNLLATFMKKQRHAYDTATNGLEAVQAYKAHVDPTRLPQDSENSLLLQNQHKLTAQSFDFVLMDVNMPQMDGLESTRHIRAFERSKGLRPAVIVALTGMASASVQQEAFASGVDLFLTKPVRLKELTRIFEEHAR</sequence>
<dbReference type="Pfam" id="PF00512">
    <property type="entry name" value="HisKA"/>
    <property type="match status" value="1"/>
</dbReference>
<dbReference type="Gene3D" id="3.30.565.10">
    <property type="entry name" value="Histidine kinase-like ATPase, C-terminal domain"/>
    <property type="match status" value="1"/>
</dbReference>
<dbReference type="Gene3D" id="3.30.450.40">
    <property type="match status" value="1"/>
</dbReference>
<feature type="domain" description="Histidine kinase" evidence="6">
    <location>
        <begin position="572"/>
        <end position="839"/>
    </location>
</feature>
<evidence type="ECO:0000256" key="2">
    <source>
        <dbReference type="ARBA" id="ARBA00022679"/>
    </source>
</evidence>
<evidence type="ECO:0000259" key="7">
    <source>
        <dbReference type="PROSITE" id="PS50110"/>
    </source>
</evidence>
<dbReference type="FunFam" id="1.10.287.130:FF:000023">
    <property type="entry name" value="Sensor histidine kinase/response regulator, putative"/>
    <property type="match status" value="1"/>
</dbReference>
<dbReference type="GeneID" id="25366887"/>
<dbReference type="STRING" id="1043005.A0A074Y4R4"/>
<feature type="compositionally biased region" description="Low complexity" evidence="5">
    <location>
        <begin position="387"/>
        <end position="403"/>
    </location>
</feature>
<name>A0A074Y4R4_AURSE</name>
<dbReference type="SMART" id="SM00387">
    <property type="entry name" value="HATPase_c"/>
    <property type="match status" value="1"/>
</dbReference>
<dbReference type="FunFam" id="3.30.450.40:FF:000083">
    <property type="entry name" value="Sensor histidine kinase/response regulator, putative (AFU_orthologue AFUA_4G00660)"/>
    <property type="match status" value="1"/>
</dbReference>
<dbReference type="InterPro" id="IPR011006">
    <property type="entry name" value="CheY-like_superfamily"/>
</dbReference>
<dbReference type="InterPro" id="IPR004358">
    <property type="entry name" value="Sig_transdc_His_kin-like_C"/>
</dbReference>
<feature type="region of interest" description="Disordered" evidence="5">
    <location>
        <begin position="382"/>
        <end position="403"/>
    </location>
</feature>
<feature type="compositionally biased region" description="Low complexity" evidence="5">
    <location>
        <begin position="267"/>
        <end position="279"/>
    </location>
</feature>
<dbReference type="Gene3D" id="3.40.50.2300">
    <property type="match status" value="1"/>
</dbReference>
<dbReference type="InParanoid" id="A0A074Y4R4"/>
<dbReference type="OMA" id="KYQHIVA"/>
<evidence type="ECO:0000313" key="8">
    <source>
        <dbReference type="EMBL" id="KEQ92695.1"/>
    </source>
</evidence>
<dbReference type="InterPro" id="IPR036890">
    <property type="entry name" value="HATPase_C_sf"/>
</dbReference>
<dbReference type="PRINTS" id="PR00344">
    <property type="entry name" value="BCTRLSENSOR"/>
</dbReference>
<dbReference type="Pfam" id="PF02518">
    <property type="entry name" value="HATPase_c"/>
    <property type="match status" value="1"/>
</dbReference>
<dbReference type="CDD" id="cd00082">
    <property type="entry name" value="HisKA"/>
    <property type="match status" value="1"/>
</dbReference>
<feature type="region of interest" description="Disordered" evidence="5">
    <location>
        <begin position="981"/>
        <end position="1024"/>
    </location>
</feature>
<dbReference type="PANTHER" id="PTHR43719:SF69">
    <property type="entry name" value="HISTIDINE KINASE G7"/>
    <property type="match status" value="1"/>
</dbReference>
<evidence type="ECO:0000259" key="6">
    <source>
        <dbReference type="PROSITE" id="PS50109"/>
    </source>
</evidence>
<dbReference type="InterPro" id="IPR029016">
    <property type="entry name" value="GAF-like_dom_sf"/>
</dbReference>
<reference evidence="8 9" key="1">
    <citation type="journal article" date="2014" name="BMC Genomics">
        <title>Genome sequencing of four Aureobasidium pullulans varieties: biotechnological potential, stress tolerance, and description of new species.</title>
        <authorList>
            <person name="Gostin Ar C."/>
            <person name="Ohm R.A."/>
            <person name="Kogej T."/>
            <person name="Sonjak S."/>
            <person name="Turk M."/>
            <person name="Zajc J."/>
            <person name="Zalar P."/>
            <person name="Grube M."/>
            <person name="Sun H."/>
            <person name="Han J."/>
            <person name="Sharma A."/>
            <person name="Chiniquy J."/>
            <person name="Ngan C.Y."/>
            <person name="Lipzen A."/>
            <person name="Barry K."/>
            <person name="Grigoriev I.V."/>
            <person name="Gunde-Cimerman N."/>
        </authorList>
    </citation>
    <scope>NUCLEOTIDE SEQUENCE [LARGE SCALE GENOMIC DNA]</scope>
    <source>
        <strain evidence="8 9">EXF-2481</strain>
    </source>
</reference>
<feature type="region of interest" description="Disordered" evidence="5">
    <location>
        <begin position="254"/>
        <end position="293"/>
    </location>
</feature>
<evidence type="ECO:0000256" key="5">
    <source>
        <dbReference type="SAM" id="MobiDB-lite"/>
    </source>
</evidence>
<evidence type="ECO:0000256" key="3">
    <source>
        <dbReference type="ARBA" id="ARBA00022777"/>
    </source>
</evidence>
<dbReference type="SUPFAM" id="SSF52172">
    <property type="entry name" value="CheY-like"/>
    <property type="match status" value="1"/>
</dbReference>
<feature type="compositionally biased region" description="Polar residues" evidence="5">
    <location>
        <begin position="317"/>
        <end position="337"/>
    </location>
</feature>
<protein>
    <recommendedName>
        <fullName evidence="10">Histidine kinase</fullName>
    </recommendedName>
</protein>
<dbReference type="InterPro" id="IPR001789">
    <property type="entry name" value="Sig_transdc_resp-reg_receiver"/>
</dbReference>
<dbReference type="SUPFAM" id="SSF55781">
    <property type="entry name" value="GAF domain-like"/>
    <property type="match status" value="1"/>
</dbReference>
<feature type="region of interest" description="Disordered" evidence="5">
    <location>
        <begin position="311"/>
        <end position="338"/>
    </location>
</feature>
<dbReference type="InterPro" id="IPR005467">
    <property type="entry name" value="His_kinase_dom"/>
</dbReference>
<dbReference type="PROSITE" id="PS50110">
    <property type="entry name" value="RESPONSE_REGULATORY"/>
    <property type="match status" value="1"/>
</dbReference>
<keyword evidence="9" id="KW-1185">Reference proteome</keyword>
<dbReference type="GO" id="GO:0000155">
    <property type="term" value="F:phosphorelay sensor kinase activity"/>
    <property type="evidence" value="ECO:0007669"/>
    <property type="project" value="InterPro"/>
</dbReference>
<dbReference type="CDD" id="cd17546">
    <property type="entry name" value="REC_hyHK_CKI1_RcsC-like"/>
    <property type="match status" value="1"/>
</dbReference>
<dbReference type="InterPro" id="IPR003018">
    <property type="entry name" value="GAF"/>
</dbReference>
<dbReference type="InterPro" id="IPR036097">
    <property type="entry name" value="HisK_dim/P_sf"/>
</dbReference>
<dbReference type="InterPro" id="IPR003661">
    <property type="entry name" value="HisK_dim/P_dom"/>
</dbReference>
<evidence type="ECO:0008006" key="10">
    <source>
        <dbReference type="Google" id="ProtNLM"/>
    </source>
</evidence>
<dbReference type="Gene3D" id="1.10.287.130">
    <property type="match status" value="1"/>
</dbReference>
<organism evidence="8 9">
    <name type="scientific">Aureobasidium subglaciale (strain EXF-2481)</name>
    <name type="common">Aureobasidium pullulans var. subglaciale</name>
    <dbReference type="NCBI Taxonomy" id="1043005"/>
    <lineage>
        <taxon>Eukaryota</taxon>
        <taxon>Fungi</taxon>
        <taxon>Dikarya</taxon>
        <taxon>Ascomycota</taxon>
        <taxon>Pezizomycotina</taxon>
        <taxon>Dothideomycetes</taxon>
        <taxon>Dothideomycetidae</taxon>
        <taxon>Dothideales</taxon>
        <taxon>Saccotheciaceae</taxon>
        <taxon>Aureobasidium</taxon>
    </lineage>
</organism>
<dbReference type="HOGENOM" id="CLU_002763_0_0_1"/>
<accession>A0A074Y4R4</accession>
<dbReference type="OrthoDB" id="2130367at2759"/>
<evidence type="ECO:0000256" key="4">
    <source>
        <dbReference type="PROSITE-ProRule" id="PRU00169"/>
    </source>
</evidence>
<dbReference type="Pfam" id="PF00072">
    <property type="entry name" value="Response_reg"/>
    <property type="match status" value="1"/>
</dbReference>
<keyword evidence="3" id="KW-0418">Kinase</keyword>
<evidence type="ECO:0000256" key="1">
    <source>
        <dbReference type="ARBA" id="ARBA00022553"/>
    </source>
</evidence>
<dbReference type="EMBL" id="KL584769">
    <property type="protein sequence ID" value="KEQ92695.1"/>
    <property type="molecule type" value="Genomic_DNA"/>
</dbReference>
<keyword evidence="2" id="KW-0808">Transferase</keyword>
<dbReference type="SMART" id="SM00448">
    <property type="entry name" value="REC"/>
    <property type="match status" value="1"/>
</dbReference>
<dbReference type="SUPFAM" id="SSF55874">
    <property type="entry name" value="ATPase domain of HSP90 chaperone/DNA topoisomerase II/histidine kinase"/>
    <property type="match status" value="1"/>
</dbReference>
<dbReference type="AlphaFoldDB" id="A0A074Y4R4"/>
<dbReference type="InterPro" id="IPR003594">
    <property type="entry name" value="HATPase_dom"/>
</dbReference>
<dbReference type="Proteomes" id="UP000030641">
    <property type="component" value="Unassembled WGS sequence"/>
</dbReference>
<feature type="compositionally biased region" description="Polar residues" evidence="5">
    <location>
        <begin position="280"/>
        <end position="289"/>
    </location>
</feature>
<dbReference type="PANTHER" id="PTHR43719">
    <property type="entry name" value="TWO-COMPONENT HISTIDINE KINASE"/>
    <property type="match status" value="1"/>
</dbReference>
<evidence type="ECO:0000313" key="9">
    <source>
        <dbReference type="Proteomes" id="UP000030641"/>
    </source>
</evidence>
<feature type="compositionally biased region" description="Low complexity" evidence="5">
    <location>
        <begin position="981"/>
        <end position="1003"/>
    </location>
</feature>
<feature type="domain" description="Response regulatory" evidence="7">
    <location>
        <begin position="1078"/>
        <end position="1222"/>
    </location>
</feature>
<dbReference type="SMART" id="SM00388">
    <property type="entry name" value="HisKA"/>
    <property type="match status" value="1"/>
</dbReference>
<dbReference type="SUPFAM" id="SSF47384">
    <property type="entry name" value="Homodimeric domain of signal transducing histidine kinase"/>
    <property type="match status" value="1"/>
</dbReference>
<feature type="region of interest" description="Disordered" evidence="5">
    <location>
        <begin position="465"/>
        <end position="486"/>
    </location>
</feature>
<feature type="modified residue" description="4-aspartylphosphate" evidence="4">
    <location>
        <position position="1152"/>
    </location>
</feature>